<dbReference type="Pfam" id="PF13639">
    <property type="entry name" value="zf-RING_2"/>
    <property type="match status" value="1"/>
</dbReference>
<reference evidence="11 12" key="1">
    <citation type="submission" date="2024-02" db="EMBL/GenBank/DDBJ databases">
        <title>Chromosome-scale genome assembly of the rough periwinkle Littorina saxatilis.</title>
        <authorList>
            <person name="De Jode A."/>
            <person name="Faria R."/>
            <person name="Formenti G."/>
            <person name="Sims Y."/>
            <person name="Smith T.P."/>
            <person name="Tracey A."/>
            <person name="Wood J.M.D."/>
            <person name="Zagrodzka Z.B."/>
            <person name="Johannesson K."/>
            <person name="Butlin R.K."/>
            <person name="Leder E.H."/>
        </authorList>
    </citation>
    <scope>NUCLEOTIDE SEQUENCE [LARGE SCALE GENOMIC DNA]</scope>
    <source>
        <strain evidence="11">Snail1</strain>
        <tissue evidence="11">Muscle</tissue>
    </source>
</reference>
<evidence type="ECO:0000256" key="4">
    <source>
        <dbReference type="ARBA" id="ARBA00022723"/>
    </source>
</evidence>
<evidence type="ECO:0000256" key="2">
    <source>
        <dbReference type="ARBA" id="ARBA00012483"/>
    </source>
</evidence>
<dbReference type="GO" id="GO:0061630">
    <property type="term" value="F:ubiquitin protein ligase activity"/>
    <property type="evidence" value="ECO:0007669"/>
    <property type="project" value="UniProtKB-EC"/>
</dbReference>
<protein>
    <recommendedName>
        <fullName evidence="2">RING-type E3 ubiquitin transferase</fullName>
        <ecNumber evidence="2">2.3.2.27</ecNumber>
    </recommendedName>
</protein>
<feature type="domain" description="RING-type" evidence="10">
    <location>
        <begin position="871"/>
        <end position="912"/>
    </location>
</feature>
<dbReference type="PANTHER" id="PTHR22937:SF65">
    <property type="entry name" value="E3 UBIQUITIN-PROTEIN LIGASE ARK2C"/>
    <property type="match status" value="1"/>
</dbReference>
<dbReference type="Proteomes" id="UP001374579">
    <property type="component" value="Unassembled WGS sequence"/>
</dbReference>
<dbReference type="PANTHER" id="PTHR22937">
    <property type="entry name" value="E3 UBIQUITIN-PROTEIN LIGASE RNF165"/>
    <property type="match status" value="1"/>
</dbReference>
<feature type="compositionally biased region" description="Acidic residues" evidence="9">
    <location>
        <begin position="38"/>
        <end position="49"/>
    </location>
</feature>
<dbReference type="AlphaFoldDB" id="A0AAN9AZV5"/>
<evidence type="ECO:0000313" key="12">
    <source>
        <dbReference type="Proteomes" id="UP001374579"/>
    </source>
</evidence>
<dbReference type="InterPro" id="IPR013083">
    <property type="entry name" value="Znf_RING/FYVE/PHD"/>
</dbReference>
<dbReference type="CDD" id="cd16474">
    <property type="entry name" value="RING-H2_RNF111-like"/>
    <property type="match status" value="1"/>
</dbReference>
<name>A0AAN9AZV5_9CAEN</name>
<feature type="compositionally biased region" description="Low complexity" evidence="9">
    <location>
        <begin position="381"/>
        <end position="391"/>
    </location>
</feature>
<dbReference type="Gene3D" id="3.30.40.10">
    <property type="entry name" value="Zinc/RING finger domain, C3HC4 (zinc finger)"/>
    <property type="match status" value="1"/>
</dbReference>
<keyword evidence="5 8" id="KW-0863">Zinc-finger</keyword>
<comment type="caution">
    <text evidence="11">The sequence shown here is derived from an EMBL/GenBank/DDBJ whole genome shotgun (WGS) entry which is preliminary data.</text>
</comment>
<evidence type="ECO:0000313" key="11">
    <source>
        <dbReference type="EMBL" id="KAK7096307.1"/>
    </source>
</evidence>
<evidence type="ECO:0000256" key="6">
    <source>
        <dbReference type="ARBA" id="ARBA00022786"/>
    </source>
</evidence>
<keyword evidence="4" id="KW-0479">Metal-binding</keyword>
<accession>A0AAN9AZV5</accession>
<dbReference type="GO" id="GO:0008270">
    <property type="term" value="F:zinc ion binding"/>
    <property type="evidence" value="ECO:0007669"/>
    <property type="project" value="UniProtKB-KW"/>
</dbReference>
<feature type="region of interest" description="Disordered" evidence="9">
    <location>
        <begin position="137"/>
        <end position="168"/>
    </location>
</feature>
<evidence type="ECO:0000256" key="7">
    <source>
        <dbReference type="ARBA" id="ARBA00022833"/>
    </source>
</evidence>
<dbReference type="PROSITE" id="PS50089">
    <property type="entry name" value="ZF_RING_2"/>
    <property type="match status" value="1"/>
</dbReference>
<evidence type="ECO:0000256" key="8">
    <source>
        <dbReference type="PROSITE-ProRule" id="PRU00175"/>
    </source>
</evidence>
<dbReference type="SUPFAM" id="SSF57850">
    <property type="entry name" value="RING/U-box"/>
    <property type="match status" value="1"/>
</dbReference>
<organism evidence="11 12">
    <name type="scientific">Littorina saxatilis</name>
    <dbReference type="NCBI Taxonomy" id="31220"/>
    <lineage>
        <taxon>Eukaryota</taxon>
        <taxon>Metazoa</taxon>
        <taxon>Spiralia</taxon>
        <taxon>Lophotrochozoa</taxon>
        <taxon>Mollusca</taxon>
        <taxon>Gastropoda</taxon>
        <taxon>Caenogastropoda</taxon>
        <taxon>Littorinimorpha</taxon>
        <taxon>Littorinoidea</taxon>
        <taxon>Littorinidae</taxon>
        <taxon>Littorina</taxon>
    </lineage>
</organism>
<feature type="compositionally biased region" description="Basic residues" evidence="9">
    <location>
        <begin position="763"/>
        <end position="774"/>
    </location>
</feature>
<dbReference type="GO" id="GO:0005634">
    <property type="term" value="C:nucleus"/>
    <property type="evidence" value="ECO:0007669"/>
    <property type="project" value="TreeGrafter"/>
</dbReference>
<keyword evidence="3" id="KW-0808">Transferase</keyword>
<evidence type="ECO:0000256" key="1">
    <source>
        <dbReference type="ARBA" id="ARBA00000900"/>
    </source>
</evidence>
<dbReference type="SMART" id="SM00184">
    <property type="entry name" value="RING"/>
    <property type="match status" value="1"/>
</dbReference>
<feature type="compositionally biased region" description="Polar residues" evidence="9">
    <location>
        <begin position="152"/>
        <end position="168"/>
    </location>
</feature>
<evidence type="ECO:0000256" key="9">
    <source>
        <dbReference type="SAM" id="MobiDB-lite"/>
    </source>
</evidence>
<comment type="catalytic activity">
    <reaction evidence="1">
        <text>S-ubiquitinyl-[E2 ubiquitin-conjugating enzyme]-L-cysteine + [acceptor protein]-L-lysine = [E2 ubiquitin-conjugating enzyme]-L-cysteine + N(6)-ubiquitinyl-[acceptor protein]-L-lysine.</text>
        <dbReference type="EC" id="2.3.2.27"/>
    </reaction>
</comment>
<dbReference type="InterPro" id="IPR045191">
    <property type="entry name" value="MBR1/2-like"/>
</dbReference>
<dbReference type="EMBL" id="JBAMIC010000014">
    <property type="protein sequence ID" value="KAK7096307.1"/>
    <property type="molecule type" value="Genomic_DNA"/>
</dbReference>
<feature type="region of interest" description="Disordered" evidence="9">
    <location>
        <begin position="249"/>
        <end position="353"/>
    </location>
</feature>
<keyword evidence="6" id="KW-0833">Ubl conjugation pathway</keyword>
<keyword evidence="7" id="KW-0862">Zinc</keyword>
<evidence type="ECO:0000256" key="3">
    <source>
        <dbReference type="ARBA" id="ARBA00022679"/>
    </source>
</evidence>
<feature type="compositionally biased region" description="Low complexity" evidence="9">
    <location>
        <begin position="501"/>
        <end position="511"/>
    </location>
</feature>
<gene>
    <name evidence="11" type="ORF">V1264_005614</name>
</gene>
<proteinExistence type="predicted"/>
<dbReference type="InterPro" id="IPR001841">
    <property type="entry name" value="Znf_RING"/>
</dbReference>
<sequence length="926" mass="100451">MEEEFVAAGSSVAWVETAPTLSPRSAPIKQEDSLDRVELEEDIIVDDGDKEPGAPIREADTGAAPQDALQHMCVQAEVVAEHSVEFDVAPAEVYEDSVEIVAASPFSQEPDPVSENEVGPGISDQFRRVFMSALSSSMTSDPSYWPPPRDSNALQESRLTGSARTRDNCASQPAEGVAMVGADVIVSDLDADSTMDLTGPYSTPEVCDALNPYALFNLPRPHNAPCCSSHEAKRGPGCRIFRDRCVGSGCHSSGHGPWRVRDRQDGGRQASGSSGEAFRGERDAPLPQRPFLPFDFPSDLTVPASHPSSRHQDVIAKSRTLPPTSLVTWTSRDGGDGGVTPMEAEPSEATPPTCMLLPGPCKKKCTDPGSVTADGDGGCASSGPSSSGSRSAHQPPTGPSSSTHSPSTVISSVNIFDASDDSDVEVVKIETRRSKRRESNGRATVVVDLTESDDDPLPSNAAPGQSAQDAINPPPSLPNSGAGVTAFAANPICPSPPPPMAHASSRSHPLPAHQPPPLQRRPPPAHVPHRNSRPNECRAHRCGSDSCRFAVRGRNNNSSFCNHRGDYGVCHFHAQPPHPHQRQSVSDLTSQPVPHPLHRVDPPFTTVNCRHTGYVQHPVQPPRAHIHHHHYHPTPFPLPHSLPLSMAAHLPHQHPPHGQTSGQHSAPQLHEGTPQAPLAPPHPQHYAQPGQDSNPGDPPAYPGVDNVPNPLLVSGPPHPGTDPAMMSALSQFRSRCFPRLHPMPPDLPNVSQSQGPPQPHPQPPHHHMHHHMHHYHLNPSPHPLSTRWSPFRAMPEVPAFPPFPPLPRLQRMQVFGGMYFHGPTFELNLESRASMNNGASQAVIEQNTLPHTYKQMKRISDDDDDLHPEKCTICLCEFEEGEDVRRLPCMHLFHIECVDQWLATNKKCPICRVDIQASNKDAMTRD</sequence>
<dbReference type="EC" id="2.3.2.27" evidence="2"/>
<feature type="region of interest" description="Disordered" evidence="9">
    <location>
        <begin position="368"/>
        <end position="408"/>
    </location>
</feature>
<keyword evidence="12" id="KW-1185">Reference proteome</keyword>
<feature type="compositionally biased region" description="Low complexity" evidence="9">
    <location>
        <begin position="399"/>
        <end position="408"/>
    </location>
</feature>
<evidence type="ECO:0000256" key="5">
    <source>
        <dbReference type="ARBA" id="ARBA00022771"/>
    </source>
</evidence>
<feature type="compositionally biased region" description="Polar residues" evidence="9">
    <location>
        <begin position="321"/>
        <end position="331"/>
    </location>
</feature>
<feature type="region of interest" description="Disordered" evidence="9">
    <location>
        <begin position="432"/>
        <end position="541"/>
    </location>
</feature>
<feature type="compositionally biased region" description="Pro residues" evidence="9">
    <location>
        <begin position="512"/>
        <end position="526"/>
    </location>
</feature>
<evidence type="ECO:0000259" key="10">
    <source>
        <dbReference type="PROSITE" id="PS50089"/>
    </source>
</evidence>
<feature type="region of interest" description="Disordered" evidence="9">
    <location>
        <begin position="20"/>
        <end position="65"/>
    </location>
</feature>
<feature type="region of interest" description="Disordered" evidence="9">
    <location>
        <begin position="647"/>
        <end position="725"/>
    </location>
</feature>
<feature type="region of interest" description="Disordered" evidence="9">
    <location>
        <begin position="741"/>
        <end position="774"/>
    </location>
</feature>